<protein>
    <submittedName>
        <fullName evidence="2">Uncharacterized protein</fullName>
    </submittedName>
</protein>
<keyword evidence="1" id="KW-0812">Transmembrane</keyword>
<name>A0A2V3PLV7_9BACT</name>
<proteinExistence type="predicted"/>
<accession>A0A2V3PLV7</accession>
<feature type="transmembrane region" description="Helical" evidence="1">
    <location>
        <begin position="12"/>
        <end position="35"/>
    </location>
</feature>
<dbReference type="AlphaFoldDB" id="A0A2V3PLV7"/>
<keyword evidence="3" id="KW-1185">Reference proteome</keyword>
<comment type="caution">
    <text evidence="2">The sequence shown here is derived from an EMBL/GenBank/DDBJ whole genome shotgun (WGS) entry which is preliminary data.</text>
</comment>
<evidence type="ECO:0000313" key="3">
    <source>
        <dbReference type="Proteomes" id="UP000247973"/>
    </source>
</evidence>
<keyword evidence="1" id="KW-0472">Membrane</keyword>
<dbReference type="EMBL" id="QICL01000029">
    <property type="protein sequence ID" value="PXV60254.1"/>
    <property type="molecule type" value="Genomic_DNA"/>
</dbReference>
<dbReference type="Proteomes" id="UP000247973">
    <property type="component" value="Unassembled WGS sequence"/>
</dbReference>
<evidence type="ECO:0000313" key="2">
    <source>
        <dbReference type="EMBL" id="PXV60254.1"/>
    </source>
</evidence>
<organism evidence="2 3">
    <name type="scientific">Dysgonomonas alginatilytica</name>
    <dbReference type="NCBI Taxonomy" id="1605892"/>
    <lineage>
        <taxon>Bacteria</taxon>
        <taxon>Pseudomonadati</taxon>
        <taxon>Bacteroidota</taxon>
        <taxon>Bacteroidia</taxon>
        <taxon>Bacteroidales</taxon>
        <taxon>Dysgonomonadaceae</taxon>
        <taxon>Dysgonomonas</taxon>
    </lineage>
</organism>
<keyword evidence="1" id="KW-1133">Transmembrane helix</keyword>
<gene>
    <name evidence="2" type="ORF">CLV62_12930</name>
</gene>
<sequence length="126" mass="14668">MLLQRNKRKHATYLLFLIYLGYFAVVSLFVHMHVYEGVIYVHSHPYRKSQDIPYNSNKLPLETHQHTAASFFTLNQVSNITSGEAQSFNFTDLILSSNDIFYKEYKVSPALTTPVRRYRLRAPPLA</sequence>
<reference evidence="2 3" key="1">
    <citation type="submission" date="2018-03" db="EMBL/GenBank/DDBJ databases">
        <title>Genomic Encyclopedia of Archaeal and Bacterial Type Strains, Phase II (KMG-II): from individual species to whole genera.</title>
        <authorList>
            <person name="Goeker M."/>
        </authorList>
    </citation>
    <scope>NUCLEOTIDE SEQUENCE [LARGE SCALE GENOMIC DNA]</scope>
    <source>
        <strain evidence="2 3">DSM 100214</strain>
    </source>
</reference>
<evidence type="ECO:0000256" key="1">
    <source>
        <dbReference type="SAM" id="Phobius"/>
    </source>
</evidence>